<protein>
    <recommendedName>
        <fullName evidence="1">RNA helicase</fullName>
        <ecNumber evidence="1">3.6.4.13</ecNumber>
    </recommendedName>
</protein>
<evidence type="ECO:0000259" key="7">
    <source>
        <dbReference type="PROSITE" id="PS51194"/>
    </source>
</evidence>
<dbReference type="EMBL" id="LN733737">
    <property type="protein sequence ID" value="CEP18092.1"/>
    <property type="molecule type" value="Genomic_DNA"/>
</dbReference>
<evidence type="ECO:0000313" key="8">
    <source>
        <dbReference type="EMBL" id="CEP18092.1"/>
    </source>
</evidence>
<dbReference type="PANTHER" id="PTHR47963">
    <property type="entry name" value="DEAD-BOX ATP-DEPENDENT RNA HELICASE 47, MITOCHONDRIAL"/>
    <property type="match status" value="1"/>
</dbReference>
<dbReference type="InterPro" id="IPR050547">
    <property type="entry name" value="DEAD_box_RNA_helicases"/>
</dbReference>
<dbReference type="InterPro" id="IPR044742">
    <property type="entry name" value="DEAD/DEAH_RhlB"/>
</dbReference>
<dbReference type="Proteomes" id="UP000054107">
    <property type="component" value="Unassembled WGS sequence"/>
</dbReference>
<dbReference type="PROSITE" id="PS51192">
    <property type="entry name" value="HELICASE_ATP_BIND_1"/>
    <property type="match status" value="1"/>
</dbReference>
<keyword evidence="9" id="KW-1185">Reference proteome</keyword>
<dbReference type="PROSITE" id="PS51194">
    <property type="entry name" value="HELICASE_CTER"/>
    <property type="match status" value="1"/>
</dbReference>
<evidence type="ECO:0000313" key="9">
    <source>
        <dbReference type="Proteomes" id="UP000054107"/>
    </source>
</evidence>
<proteinExistence type="predicted"/>
<evidence type="ECO:0000256" key="5">
    <source>
        <dbReference type="ARBA" id="ARBA00022840"/>
    </source>
</evidence>
<keyword evidence="4" id="KW-0347">Helicase</keyword>
<organism evidence="8 9">
    <name type="scientific">Parasitella parasitica</name>
    <dbReference type="NCBI Taxonomy" id="35722"/>
    <lineage>
        <taxon>Eukaryota</taxon>
        <taxon>Fungi</taxon>
        <taxon>Fungi incertae sedis</taxon>
        <taxon>Mucoromycota</taxon>
        <taxon>Mucoromycotina</taxon>
        <taxon>Mucoromycetes</taxon>
        <taxon>Mucorales</taxon>
        <taxon>Mucorineae</taxon>
        <taxon>Mucoraceae</taxon>
        <taxon>Parasitella</taxon>
    </lineage>
</organism>
<dbReference type="InterPro" id="IPR001650">
    <property type="entry name" value="Helicase_C-like"/>
</dbReference>
<dbReference type="SUPFAM" id="SSF52540">
    <property type="entry name" value="P-loop containing nucleoside triphosphate hydrolases"/>
    <property type="match status" value="1"/>
</dbReference>
<evidence type="ECO:0000256" key="1">
    <source>
        <dbReference type="ARBA" id="ARBA00012552"/>
    </source>
</evidence>
<dbReference type="SMART" id="SM00487">
    <property type="entry name" value="DEXDc"/>
    <property type="match status" value="1"/>
</dbReference>
<keyword evidence="5" id="KW-0067">ATP-binding</keyword>
<evidence type="ECO:0000256" key="3">
    <source>
        <dbReference type="ARBA" id="ARBA00022801"/>
    </source>
</evidence>
<dbReference type="PANTHER" id="PTHR47963:SF8">
    <property type="entry name" value="ATP-DEPENDENT RNA HELICASE DEAD"/>
    <property type="match status" value="1"/>
</dbReference>
<feature type="domain" description="Helicase ATP-binding" evidence="6">
    <location>
        <begin position="49"/>
        <end position="230"/>
    </location>
</feature>
<dbReference type="STRING" id="35722.A0A0B7NL07"/>
<keyword evidence="2" id="KW-0547">Nucleotide-binding</keyword>
<dbReference type="GO" id="GO:0003723">
    <property type="term" value="F:RNA binding"/>
    <property type="evidence" value="ECO:0007669"/>
    <property type="project" value="TreeGrafter"/>
</dbReference>
<dbReference type="InterPro" id="IPR014001">
    <property type="entry name" value="Helicase_ATP-bd"/>
</dbReference>
<evidence type="ECO:0000256" key="4">
    <source>
        <dbReference type="ARBA" id="ARBA00022806"/>
    </source>
</evidence>
<name>A0A0B7NL07_9FUNG</name>
<dbReference type="Pfam" id="PF00270">
    <property type="entry name" value="DEAD"/>
    <property type="match status" value="1"/>
</dbReference>
<reference evidence="8 9" key="1">
    <citation type="submission" date="2014-09" db="EMBL/GenBank/DDBJ databases">
        <authorList>
            <person name="Ellenberger Sabrina"/>
        </authorList>
    </citation>
    <scope>NUCLEOTIDE SEQUENCE [LARGE SCALE GENOMIC DNA]</scope>
    <source>
        <strain evidence="8 9">CBS 412.66</strain>
    </source>
</reference>
<dbReference type="GO" id="GO:0003724">
    <property type="term" value="F:RNA helicase activity"/>
    <property type="evidence" value="ECO:0007669"/>
    <property type="project" value="UniProtKB-EC"/>
</dbReference>
<dbReference type="CDD" id="cd00268">
    <property type="entry name" value="DEADc"/>
    <property type="match status" value="1"/>
</dbReference>
<feature type="domain" description="Helicase C-terminal" evidence="7">
    <location>
        <begin position="246"/>
        <end position="430"/>
    </location>
</feature>
<accession>A0A0B7NL07</accession>
<dbReference type="Gene3D" id="3.40.50.300">
    <property type="entry name" value="P-loop containing nucleotide triphosphate hydrolases"/>
    <property type="match status" value="2"/>
</dbReference>
<dbReference type="GO" id="GO:0005524">
    <property type="term" value="F:ATP binding"/>
    <property type="evidence" value="ECO:0007669"/>
    <property type="project" value="UniProtKB-KW"/>
</dbReference>
<gene>
    <name evidence="8" type="primary">PARPA_12392.1 scaffold 44939</name>
</gene>
<evidence type="ECO:0000256" key="2">
    <source>
        <dbReference type="ARBA" id="ARBA00022741"/>
    </source>
</evidence>
<dbReference type="InterPro" id="IPR027417">
    <property type="entry name" value="P-loop_NTPase"/>
</dbReference>
<sequence length="430" mass="48569">MFVRHVINLTTKRHHSTFESLGICRSTCHKLESIFNVTRPTLAQEQFIPTLVAGRRDLLLRDRTGTGKTFGTALTLASLIPHQVRQYDSVHSLYIVPNQELAYQIGNWIQQLSNGSHFKVFADVEVDCAKDTIPHTVVGTPGRILDLFQQGTLPMHALERVVLDEADQALSIPKRFATARQQYKRTAHPKPAERLLDQLVGQHQTMISSATLNRPLRYFLTSQKGWLKDPLFVDLARGSQLSDDNTVKHHCLVVSNDTIRNLTPKQDQHEKDKVSFTRDDKEVDFDDMDDRMMESLAVLQELEPVENGILFVGPTVSVPLVKQKLQEHGVAAEDIKNYYKKQRSPDLWVATEFAARGMDIPGVSHVFILGKPASATSYVHMAGRTGRLGPQGFATGKVIHLVREHGWIESKMANMYELLNVPVQKYEHVE</sequence>
<keyword evidence="3" id="KW-0378">Hydrolase</keyword>
<dbReference type="Pfam" id="PF00271">
    <property type="entry name" value="Helicase_C"/>
    <property type="match status" value="1"/>
</dbReference>
<dbReference type="InterPro" id="IPR011545">
    <property type="entry name" value="DEAD/DEAH_box_helicase_dom"/>
</dbReference>
<dbReference type="AlphaFoldDB" id="A0A0B7NL07"/>
<dbReference type="SMART" id="SM00490">
    <property type="entry name" value="HELICc"/>
    <property type="match status" value="1"/>
</dbReference>
<dbReference type="EC" id="3.6.4.13" evidence="1"/>
<dbReference type="GO" id="GO:0016787">
    <property type="term" value="F:hydrolase activity"/>
    <property type="evidence" value="ECO:0007669"/>
    <property type="project" value="UniProtKB-KW"/>
</dbReference>
<dbReference type="OrthoDB" id="10256233at2759"/>
<evidence type="ECO:0000259" key="6">
    <source>
        <dbReference type="PROSITE" id="PS51192"/>
    </source>
</evidence>